<feature type="compositionally biased region" description="Low complexity" evidence="2">
    <location>
        <begin position="615"/>
        <end position="630"/>
    </location>
</feature>
<gene>
    <name evidence="4" type="ORF">SLS62_011036</name>
</gene>
<dbReference type="EMBL" id="JAKJXP020000164">
    <property type="protein sequence ID" value="KAK7740661.1"/>
    <property type="molecule type" value="Genomic_DNA"/>
</dbReference>
<dbReference type="Gene3D" id="2.40.50.40">
    <property type="match status" value="1"/>
</dbReference>
<feature type="region of interest" description="Disordered" evidence="2">
    <location>
        <begin position="545"/>
        <end position="630"/>
    </location>
</feature>
<feature type="compositionally biased region" description="Acidic residues" evidence="2">
    <location>
        <begin position="237"/>
        <end position="265"/>
    </location>
</feature>
<feature type="region of interest" description="Disordered" evidence="2">
    <location>
        <begin position="141"/>
        <end position="268"/>
    </location>
</feature>
<feature type="region of interest" description="Disordered" evidence="2">
    <location>
        <begin position="491"/>
        <end position="525"/>
    </location>
</feature>
<feature type="region of interest" description="Disordered" evidence="2">
    <location>
        <begin position="649"/>
        <end position="672"/>
    </location>
</feature>
<evidence type="ECO:0000313" key="5">
    <source>
        <dbReference type="Proteomes" id="UP001320420"/>
    </source>
</evidence>
<dbReference type="InterPro" id="IPR023780">
    <property type="entry name" value="Chromo_domain"/>
</dbReference>
<comment type="subunit">
    <text evidence="1">Component of the NuA4 histone acetyltransferase complex.</text>
</comment>
<dbReference type="PROSITE" id="PS50013">
    <property type="entry name" value="CHROMO_2"/>
    <property type="match status" value="1"/>
</dbReference>
<protein>
    <recommendedName>
        <fullName evidence="3">Chromo domain-containing protein</fullName>
    </recommendedName>
</protein>
<dbReference type="InterPro" id="IPR000953">
    <property type="entry name" value="Chromo/chromo_shadow_dom"/>
</dbReference>
<evidence type="ECO:0000259" key="3">
    <source>
        <dbReference type="PROSITE" id="PS50013"/>
    </source>
</evidence>
<feature type="compositionally biased region" description="Acidic residues" evidence="2">
    <location>
        <begin position="581"/>
        <end position="592"/>
    </location>
</feature>
<name>A0AAN9U7Z9_9PEZI</name>
<feature type="compositionally biased region" description="Basic residues" evidence="2">
    <location>
        <begin position="407"/>
        <end position="418"/>
    </location>
</feature>
<accession>A0AAN9U7Z9</accession>
<feature type="compositionally biased region" description="Polar residues" evidence="2">
    <location>
        <begin position="339"/>
        <end position="357"/>
    </location>
</feature>
<sequence length="672" mass="72667">MPPNSIDKMVPGRVQKSRIEIPIPSKPRPYRPGDGPALAPITLALKNDSDAFIIDKRVQPGKPVRGEVKLEMYYVVGWPDLPAGRVVINARKIYDYVSPRTLEDFEYKLSLARDEEERRQEAEMAKRKQDAAIKAQREARDAAAAAAAAAKMATTPATPHPSAIAKPKTIKTPTLTATGKKRGRPSKAALLAREMAHQTSVDENAEVSLPPTSTSGPSLSTPQKKRLAMTVAPVSEPDTDDQDQADLEQGDELGEVEDSEEDVDAGDAIFKQLYNEATAVDNVAGKATAVAKANTPTKNIPLRTAPRPPSPHKSANGKPKHSTPSRPRPPHQPGKDGSASASATGPKTAPVQRTTLQHFGFTPAGRSSGKWPSHVPSTEPNDTKSVQLNPESSTAGAAAAGTPTSSKHTKPPRKRKRTSSSVEAAAFEEPLWEVKRLEGDRVEEDNIDGMLTRTRFFLVRWKGNWPADQNPTWEPEDNIPRKLIREYLRRKTNGSSRSGSRNSPSVTVIPHNTPGSSSKVTVPRPSLPVRKYSSVSEVFEGAVEEAETNGVVGRPERTSSSAARGWRLSGSRIFDVNHNDADEDGGDDDEIVDQLVVTEEPQPPPQQKRGSGFASPSSLSSTPGLSLPSLPRAQFDAALSRELAASFGGAVDRRFDQRPRQQPQGQSESSEP</sequence>
<feature type="compositionally biased region" description="Low complexity" evidence="2">
    <location>
        <begin position="208"/>
        <end position="222"/>
    </location>
</feature>
<feature type="compositionally biased region" description="Low complexity" evidence="2">
    <location>
        <begin position="142"/>
        <end position="157"/>
    </location>
</feature>
<dbReference type="AlphaFoldDB" id="A0AAN9U7Z9"/>
<keyword evidence="5" id="KW-1185">Reference proteome</keyword>
<feature type="domain" description="Chromo" evidence="3">
    <location>
        <begin position="432"/>
        <end position="499"/>
    </location>
</feature>
<feature type="compositionally biased region" description="Low complexity" evidence="2">
    <location>
        <begin position="493"/>
        <end position="503"/>
    </location>
</feature>
<feature type="compositionally biased region" description="Polar residues" evidence="2">
    <location>
        <begin position="375"/>
        <end position="391"/>
    </location>
</feature>
<feature type="compositionally biased region" description="Low complexity" evidence="2">
    <location>
        <begin position="660"/>
        <end position="672"/>
    </location>
</feature>
<proteinExistence type="predicted"/>
<evidence type="ECO:0000313" key="4">
    <source>
        <dbReference type="EMBL" id="KAK7740661.1"/>
    </source>
</evidence>
<evidence type="ECO:0000256" key="2">
    <source>
        <dbReference type="SAM" id="MobiDB-lite"/>
    </source>
</evidence>
<dbReference type="CDD" id="cd00024">
    <property type="entry name" value="CD_CSD"/>
    <property type="match status" value="1"/>
</dbReference>
<feature type="region of interest" description="Disordered" evidence="2">
    <location>
        <begin position="291"/>
        <end position="424"/>
    </location>
</feature>
<dbReference type="GO" id="GO:0006338">
    <property type="term" value="P:chromatin remodeling"/>
    <property type="evidence" value="ECO:0007669"/>
    <property type="project" value="UniProtKB-ARBA"/>
</dbReference>
<organism evidence="4 5">
    <name type="scientific">Diatrype stigma</name>
    <dbReference type="NCBI Taxonomy" id="117547"/>
    <lineage>
        <taxon>Eukaryota</taxon>
        <taxon>Fungi</taxon>
        <taxon>Dikarya</taxon>
        <taxon>Ascomycota</taxon>
        <taxon>Pezizomycotina</taxon>
        <taxon>Sordariomycetes</taxon>
        <taxon>Xylariomycetidae</taxon>
        <taxon>Xylariales</taxon>
        <taxon>Diatrypaceae</taxon>
        <taxon>Diatrype</taxon>
    </lineage>
</organism>
<comment type="caution">
    <text evidence="4">The sequence shown here is derived from an EMBL/GenBank/DDBJ whole genome shotgun (WGS) entry which is preliminary data.</text>
</comment>
<evidence type="ECO:0000256" key="1">
    <source>
        <dbReference type="ARBA" id="ARBA00011353"/>
    </source>
</evidence>
<feature type="compositionally biased region" description="Low complexity" evidence="2">
    <location>
        <begin position="392"/>
        <end position="406"/>
    </location>
</feature>
<dbReference type="Pfam" id="PF00385">
    <property type="entry name" value="Chromo"/>
    <property type="match status" value="1"/>
</dbReference>
<dbReference type="Proteomes" id="UP001320420">
    <property type="component" value="Unassembled WGS sequence"/>
</dbReference>
<dbReference type="SMART" id="SM00298">
    <property type="entry name" value="CHROMO"/>
    <property type="match status" value="1"/>
</dbReference>
<dbReference type="InterPro" id="IPR016197">
    <property type="entry name" value="Chromo-like_dom_sf"/>
</dbReference>
<dbReference type="SUPFAM" id="SSF54160">
    <property type="entry name" value="Chromo domain-like"/>
    <property type="match status" value="1"/>
</dbReference>
<reference evidence="4 5" key="1">
    <citation type="submission" date="2024-02" db="EMBL/GenBank/DDBJ databases">
        <title>De novo assembly and annotation of 12 fungi associated with fruit tree decline syndrome in Ontario, Canada.</title>
        <authorList>
            <person name="Sulman M."/>
            <person name="Ellouze W."/>
            <person name="Ilyukhin E."/>
        </authorList>
    </citation>
    <scope>NUCLEOTIDE SEQUENCE [LARGE SCALE GENOMIC DNA]</scope>
    <source>
        <strain evidence="4 5">M11/M66-122</strain>
    </source>
</reference>